<proteinExistence type="predicted"/>
<evidence type="ECO:0000256" key="1">
    <source>
        <dbReference type="SAM" id="Phobius"/>
    </source>
</evidence>
<feature type="transmembrane region" description="Helical" evidence="1">
    <location>
        <begin position="35"/>
        <end position="56"/>
    </location>
</feature>
<dbReference type="AlphaFoldDB" id="A0A0A7DN45"/>
<evidence type="ECO:0000259" key="3">
    <source>
        <dbReference type="Pfam" id="PF23543"/>
    </source>
</evidence>
<accession>A0A0A7DN45</accession>
<feature type="transmembrane region" description="Helical" evidence="1">
    <location>
        <begin position="76"/>
        <end position="95"/>
    </location>
</feature>
<feature type="transmembrane region" description="Helical" evidence="1">
    <location>
        <begin position="102"/>
        <end position="124"/>
    </location>
</feature>
<feature type="transmembrane region" description="Helical" evidence="1">
    <location>
        <begin position="144"/>
        <end position="162"/>
    </location>
</feature>
<evidence type="ECO:0000259" key="2">
    <source>
        <dbReference type="Pfam" id="PF20394"/>
    </source>
</evidence>
<feature type="domain" description="DUF6688" evidence="3">
    <location>
        <begin position="249"/>
        <end position="358"/>
    </location>
</feature>
<keyword evidence="1" id="KW-0472">Membrane</keyword>
<feature type="transmembrane region" description="Helical" evidence="1">
    <location>
        <begin position="323"/>
        <end position="347"/>
    </location>
</feature>
<name>A0A0A7DN45_FLAPS</name>
<reference evidence="4" key="1">
    <citation type="journal article" date="2015" name="PLoS ONE">
        <title>Development of a Markerless Deletion System for the Fish-Pathogenic Bacterium Flavobacterium psychrophilum.</title>
        <authorList>
            <person name="Gomez E."/>
            <person name="Alvarez B."/>
            <person name="Duchaud E."/>
            <person name="Guijarro J.A."/>
        </authorList>
    </citation>
    <scope>NUCLEOTIDE SEQUENCE</scope>
    <source>
        <strain evidence="4">THC02-90</strain>
    </source>
</reference>
<organism evidence="4">
    <name type="scientific">Flavobacterium psychrophilum</name>
    <dbReference type="NCBI Taxonomy" id="96345"/>
    <lineage>
        <taxon>Bacteria</taxon>
        <taxon>Pseudomonadati</taxon>
        <taxon>Bacteroidota</taxon>
        <taxon>Flavobacteriia</taxon>
        <taxon>Flavobacteriales</taxon>
        <taxon>Flavobacteriaceae</taxon>
        <taxon>Flavobacterium</taxon>
    </lineage>
</organism>
<dbReference type="Pfam" id="PF23543">
    <property type="entry name" value="DUF6688_C"/>
    <property type="match status" value="1"/>
</dbReference>
<sequence>MVLIVIIIFISFIALSIAGLKLLKKGANSREITIATFYIFSIALFAIGMTTHSNSYYKAIDPVDMECYSPFSDKNAITLIFYTLVFNISLLLVWVKGNILPPLALTLSLIFILIGTFLNVGVLFQISVHNTETLNTYNSRGEQILFLFAPLFSVILGVYFIYKATTQEIKEAFEKAYSNKIINALNTFLSTKSRNPFWIVLLMFPVFFIVTLLLILFGQDTNSIIKVFTDTATWKFSQQVHPPILDHKGHYLCTVATSGHPKIVKPIRFGKRNGNRIIVNRQLLIANAFEEMIQDISPRLHFKIRTIYDQYGYNLSKKINTTFLASATYILMKPLEWIFLICLYLICNKPEQKINKQYAQ</sequence>
<feature type="transmembrane region" description="Helical" evidence="1">
    <location>
        <begin position="197"/>
        <end position="217"/>
    </location>
</feature>
<keyword evidence="1" id="KW-1133">Transmembrane helix</keyword>
<dbReference type="Pfam" id="PF20394">
    <property type="entry name" value="DUF6688"/>
    <property type="match status" value="1"/>
</dbReference>
<keyword evidence="1 4" id="KW-0812">Transmembrane</keyword>
<feature type="transmembrane region" description="Helical" evidence="1">
    <location>
        <begin position="6"/>
        <end position="23"/>
    </location>
</feature>
<dbReference type="InterPro" id="IPR046510">
    <property type="entry name" value="DUF6688_N"/>
</dbReference>
<feature type="domain" description="DUF6688" evidence="2">
    <location>
        <begin position="4"/>
        <end position="243"/>
    </location>
</feature>
<dbReference type="RefSeq" id="WP_052079098.1">
    <property type="nucleotide sequence ID" value="NZ_BCNG01000085.1"/>
</dbReference>
<protein>
    <submittedName>
        <fullName evidence="4">Putative transmembrane protein</fullName>
    </submittedName>
</protein>
<evidence type="ECO:0000313" key="4">
    <source>
        <dbReference type="EMBL" id="AIT70923.1"/>
    </source>
</evidence>
<dbReference type="InterPro" id="IPR056491">
    <property type="entry name" value="DUF6688_C"/>
</dbReference>
<dbReference type="EMBL" id="KJ605411">
    <property type="protein sequence ID" value="AIT70923.1"/>
    <property type="molecule type" value="Genomic_DNA"/>
</dbReference>